<name>A0A8J5RKJ6_ZIZPA</name>
<evidence type="ECO:0000313" key="2">
    <source>
        <dbReference type="Proteomes" id="UP000729402"/>
    </source>
</evidence>
<dbReference type="EMBL" id="JAAALK010000289">
    <property type="protein sequence ID" value="KAG8050848.1"/>
    <property type="molecule type" value="Genomic_DNA"/>
</dbReference>
<gene>
    <name evidence="1" type="ORF">GUJ93_ZPchr0009g321</name>
</gene>
<dbReference type="AlphaFoldDB" id="A0A8J5RKJ6"/>
<reference evidence="1" key="2">
    <citation type="submission" date="2021-02" db="EMBL/GenBank/DDBJ databases">
        <authorList>
            <person name="Kimball J.A."/>
            <person name="Haas M.W."/>
            <person name="Macchietto M."/>
            <person name="Kono T."/>
            <person name="Duquette J."/>
            <person name="Shao M."/>
        </authorList>
    </citation>
    <scope>NUCLEOTIDE SEQUENCE</scope>
    <source>
        <tissue evidence="1">Fresh leaf tissue</tissue>
    </source>
</reference>
<accession>A0A8J5RKJ6</accession>
<sequence>MGLRKDKNVLIFTVCGLCGRRTGPATATQRLRQPRGATTRVPTRAAVARAALAGLAMAGGGARLSRGLRGRRHAWPARAAAARVQRRECCGGVVVVGRQRPGVVTRAASNAGTTGRVAQGKRGSVRATRCGRVSESGARCRRRRGFVVSAAVRGLVAGGRRWWCGGGGGGTHGLRRRRGCYRELQGRRAWPGRVAAARGLRREARAAATRGLRREATGAAVVWPAWPAVAPVLWQQRGLRGGYHRKRRGQDGEYKNFRSNQA</sequence>
<organism evidence="1 2">
    <name type="scientific">Zizania palustris</name>
    <name type="common">Northern wild rice</name>
    <dbReference type="NCBI Taxonomy" id="103762"/>
    <lineage>
        <taxon>Eukaryota</taxon>
        <taxon>Viridiplantae</taxon>
        <taxon>Streptophyta</taxon>
        <taxon>Embryophyta</taxon>
        <taxon>Tracheophyta</taxon>
        <taxon>Spermatophyta</taxon>
        <taxon>Magnoliopsida</taxon>
        <taxon>Liliopsida</taxon>
        <taxon>Poales</taxon>
        <taxon>Poaceae</taxon>
        <taxon>BOP clade</taxon>
        <taxon>Oryzoideae</taxon>
        <taxon>Oryzeae</taxon>
        <taxon>Zizaniinae</taxon>
        <taxon>Zizania</taxon>
    </lineage>
</organism>
<dbReference type="Proteomes" id="UP000729402">
    <property type="component" value="Unassembled WGS sequence"/>
</dbReference>
<evidence type="ECO:0000313" key="1">
    <source>
        <dbReference type="EMBL" id="KAG8050848.1"/>
    </source>
</evidence>
<keyword evidence="2" id="KW-1185">Reference proteome</keyword>
<proteinExistence type="predicted"/>
<comment type="caution">
    <text evidence="1">The sequence shown here is derived from an EMBL/GenBank/DDBJ whole genome shotgun (WGS) entry which is preliminary data.</text>
</comment>
<reference evidence="1" key="1">
    <citation type="journal article" date="2021" name="bioRxiv">
        <title>Whole Genome Assembly and Annotation of Northern Wild Rice, Zizania palustris L., Supports a Whole Genome Duplication in the Zizania Genus.</title>
        <authorList>
            <person name="Haas M."/>
            <person name="Kono T."/>
            <person name="Macchietto M."/>
            <person name="Millas R."/>
            <person name="McGilp L."/>
            <person name="Shao M."/>
            <person name="Duquette J."/>
            <person name="Hirsch C.N."/>
            <person name="Kimball J."/>
        </authorList>
    </citation>
    <scope>NUCLEOTIDE SEQUENCE</scope>
    <source>
        <tissue evidence="1">Fresh leaf tissue</tissue>
    </source>
</reference>
<protein>
    <submittedName>
        <fullName evidence="1">Uncharacterized protein</fullName>
    </submittedName>
</protein>